<dbReference type="InterPro" id="IPR035901">
    <property type="entry name" value="GIY-YIG_endonuc_sf"/>
</dbReference>
<dbReference type="InterPro" id="IPR018656">
    <property type="entry name" value="DUF2087"/>
</dbReference>
<keyword evidence="3" id="KW-1185">Reference proteome</keyword>
<organism evidence="2 3">
    <name type="scientific">Paenibacillus zeisoli</name>
    <dbReference type="NCBI Taxonomy" id="2496267"/>
    <lineage>
        <taxon>Bacteria</taxon>
        <taxon>Bacillati</taxon>
        <taxon>Bacillota</taxon>
        <taxon>Bacilli</taxon>
        <taxon>Bacillales</taxon>
        <taxon>Paenibacillaceae</taxon>
        <taxon>Paenibacillus</taxon>
    </lineage>
</organism>
<evidence type="ECO:0000313" key="3">
    <source>
        <dbReference type="Proteomes" id="UP000272464"/>
    </source>
</evidence>
<name>A0A433XCE6_9BACL</name>
<dbReference type="AlphaFoldDB" id="A0A433XCE6"/>
<evidence type="ECO:0000259" key="1">
    <source>
        <dbReference type="Pfam" id="PF09860"/>
    </source>
</evidence>
<sequence>MNSELIWNSTLSELERGYIEKDEFYVCICCGKSFEKGIIYPEDGVLYETEKYVRVHLEKKHGSAFEYLISLDKSFTGLSEIQSNLLKLFYQGKSDKEVQQELGIGSTSTVRNHRFVLKEKERQAKVFLAIMELLRTRDKHAPAMLKVQGSSKDDRYRITETEKEKVLAKYFPAGTNGQLKSFGMREKQKLIILNELSKRFEPERIYAEKEVNEILSAAFEDFALLRRYLVEYGFMNRQPDGSEYWLGGPATEQEENRVDRKQELKLMAKEVKIQAGVYQIKNTKNGKIYVDSTPNLKSINGQEFSLEMGSHMCKKLQQEWSEMGKENFVIEVLETVKEKEGVRLDMKDTLKKMKEKWLEELQPFGDRGYN</sequence>
<feature type="domain" description="DUF2087" evidence="1">
    <location>
        <begin position="178"/>
        <end position="246"/>
    </location>
</feature>
<proteinExistence type="predicted"/>
<dbReference type="Pfam" id="PF09860">
    <property type="entry name" value="DUF2087"/>
    <property type="match status" value="1"/>
</dbReference>
<dbReference type="OrthoDB" id="9789954at2"/>
<evidence type="ECO:0000313" key="2">
    <source>
        <dbReference type="EMBL" id="RUT31827.1"/>
    </source>
</evidence>
<gene>
    <name evidence="2" type="ORF">EJP77_10610</name>
</gene>
<reference evidence="2 3" key="1">
    <citation type="submission" date="2018-12" db="EMBL/GenBank/DDBJ databases">
        <authorList>
            <person name="Sun L."/>
            <person name="Chen Z."/>
        </authorList>
    </citation>
    <scope>NUCLEOTIDE SEQUENCE [LARGE SCALE GENOMIC DNA]</scope>
    <source>
        <strain evidence="2 3">3-5-3</strain>
    </source>
</reference>
<dbReference type="CDD" id="cd10451">
    <property type="entry name" value="GIY-YIG_LuxR_like"/>
    <property type="match status" value="1"/>
</dbReference>
<accession>A0A433XCE6</accession>
<dbReference type="RefSeq" id="WP_127199207.1">
    <property type="nucleotide sequence ID" value="NZ_RZNX01000003.1"/>
</dbReference>
<dbReference type="Proteomes" id="UP000272464">
    <property type="component" value="Unassembled WGS sequence"/>
</dbReference>
<dbReference type="EMBL" id="RZNX01000003">
    <property type="protein sequence ID" value="RUT31827.1"/>
    <property type="molecule type" value="Genomic_DNA"/>
</dbReference>
<protein>
    <submittedName>
        <fullName evidence="2">DUF2087 domain-containing protein</fullName>
    </submittedName>
</protein>
<comment type="caution">
    <text evidence="2">The sequence shown here is derived from an EMBL/GenBank/DDBJ whole genome shotgun (WGS) entry which is preliminary data.</text>
</comment>
<dbReference type="Gene3D" id="3.40.1440.10">
    <property type="entry name" value="GIY-YIG endonuclease"/>
    <property type="match status" value="1"/>
</dbReference>
<dbReference type="SUPFAM" id="SSF82771">
    <property type="entry name" value="GIY-YIG endonuclease"/>
    <property type="match status" value="1"/>
</dbReference>